<dbReference type="SUPFAM" id="SSF103473">
    <property type="entry name" value="MFS general substrate transporter"/>
    <property type="match status" value="1"/>
</dbReference>
<name>A0A7C8DIZ3_9ARCH</name>
<evidence type="ECO:0000256" key="2">
    <source>
        <dbReference type="ARBA" id="ARBA00022448"/>
    </source>
</evidence>
<evidence type="ECO:0000256" key="4">
    <source>
        <dbReference type="ARBA" id="ARBA00022989"/>
    </source>
</evidence>
<evidence type="ECO:0000313" key="9">
    <source>
        <dbReference type="Proteomes" id="UP000589516"/>
    </source>
</evidence>
<dbReference type="EMBL" id="DUAV01000031">
    <property type="protein sequence ID" value="HIG63846.1"/>
    <property type="molecule type" value="Genomic_DNA"/>
</dbReference>
<dbReference type="PROSITE" id="PS50850">
    <property type="entry name" value="MFS"/>
    <property type="match status" value="1"/>
</dbReference>
<feature type="transmembrane region" description="Helical" evidence="6">
    <location>
        <begin position="257"/>
        <end position="277"/>
    </location>
</feature>
<dbReference type="InterPro" id="IPR020846">
    <property type="entry name" value="MFS_dom"/>
</dbReference>
<keyword evidence="3 6" id="KW-0812">Transmembrane</keyword>
<feature type="transmembrane region" description="Helical" evidence="6">
    <location>
        <begin position="69"/>
        <end position="87"/>
    </location>
</feature>
<reference evidence="9" key="1">
    <citation type="journal article" date="2019" name="bioRxiv">
        <title>Genome diversification in globally distributed novel marine Proteobacteria is linked to environmental adaptation.</title>
        <authorList>
            <person name="Zhou Z."/>
            <person name="Tran P.Q."/>
            <person name="Kieft K."/>
            <person name="Anantharaman K."/>
        </authorList>
    </citation>
    <scope>NUCLEOTIDE SEQUENCE [LARGE SCALE GENOMIC DNA]</scope>
</reference>
<feature type="transmembrane region" description="Helical" evidence="6">
    <location>
        <begin position="399"/>
        <end position="417"/>
    </location>
</feature>
<accession>A0A7C8DIZ3</accession>
<dbReference type="CDD" id="cd17330">
    <property type="entry name" value="MFS_SLC46_TetA_like"/>
    <property type="match status" value="1"/>
</dbReference>
<keyword evidence="5 6" id="KW-0472">Membrane</keyword>
<dbReference type="PANTHER" id="PTHR23504">
    <property type="entry name" value="MAJOR FACILITATOR SUPERFAMILY DOMAIN-CONTAINING PROTEIN 10"/>
    <property type="match status" value="1"/>
</dbReference>
<keyword evidence="4 6" id="KW-1133">Transmembrane helix</keyword>
<sequence>MKPIHILMLTMFIDLAGFAMFIPLLNYIVAELGGSILTVGLLITAFSLAQFACLPAWGRLSDRIGRRPVIMLGLGGAAIAYAVFGLADPALGLSDDRRLLLGVLFLSRIMLGVMSANYAAAYAYVADVTPPEERAQGMGMLGVAFGLGFVCGPALGGLLGQWGFWLPAFFGSGLALLNLFCAWRWLPESLPPDHVVRPRVSPGEALRETLAYLRQPRLGLLLVIFTLYLLAFSIIFGTFVEFSKERIGLPVRLSGVLFAYMGGVSIVTQGGLVGPAVRRCGEAWTSRAGALLMLLGMGYIPYTTTLEGVALATTIFSLGSGFIQPTLNALISRAVGPQEQGTVLGLSQSLGALSRAIGPLLGTSLWTLLGYAAPFRLASLTFALVLVLMLQVGQSRRAVVQQSALLFAGFSLALWAISPSLGLDRLALVATAVALIGALLTRKQ</sequence>
<feature type="transmembrane region" description="Helical" evidence="6">
    <location>
        <begin position="137"/>
        <end position="156"/>
    </location>
</feature>
<feature type="transmembrane region" description="Helical" evidence="6">
    <location>
        <begin position="99"/>
        <end position="125"/>
    </location>
</feature>
<evidence type="ECO:0000256" key="3">
    <source>
        <dbReference type="ARBA" id="ARBA00022692"/>
    </source>
</evidence>
<evidence type="ECO:0000313" key="8">
    <source>
        <dbReference type="EMBL" id="HIG63846.1"/>
    </source>
</evidence>
<dbReference type="PRINTS" id="PR01035">
    <property type="entry name" value="TCRTETA"/>
</dbReference>
<protein>
    <submittedName>
        <fullName evidence="8">MFS transporter</fullName>
    </submittedName>
</protein>
<dbReference type="Pfam" id="PF07690">
    <property type="entry name" value="MFS_1"/>
    <property type="match status" value="1"/>
</dbReference>
<proteinExistence type="predicted"/>
<feature type="transmembrane region" description="Helical" evidence="6">
    <location>
        <begin position="162"/>
        <end position="183"/>
    </location>
</feature>
<evidence type="ECO:0000256" key="5">
    <source>
        <dbReference type="ARBA" id="ARBA00023136"/>
    </source>
</evidence>
<feature type="transmembrane region" description="Helical" evidence="6">
    <location>
        <begin position="7"/>
        <end position="29"/>
    </location>
</feature>
<dbReference type="GO" id="GO:0016020">
    <property type="term" value="C:membrane"/>
    <property type="evidence" value="ECO:0007669"/>
    <property type="project" value="UniProtKB-SubCell"/>
</dbReference>
<evidence type="ECO:0000256" key="1">
    <source>
        <dbReference type="ARBA" id="ARBA00004141"/>
    </source>
</evidence>
<dbReference type="PANTHER" id="PTHR23504:SF15">
    <property type="entry name" value="MAJOR FACILITATOR SUPERFAMILY (MFS) PROFILE DOMAIN-CONTAINING PROTEIN"/>
    <property type="match status" value="1"/>
</dbReference>
<dbReference type="GO" id="GO:0022857">
    <property type="term" value="F:transmembrane transporter activity"/>
    <property type="evidence" value="ECO:0007669"/>
    <property type="project" value="InterPro"/>
</dbReference>
<dbReference type="InterPro" id="IPR001958">
    <property type="entry name" value="Tet-R_TetA/multi-R_MdtG-like"/>
</dbReference>
<feature type="transmembrane region" description="Helical" evidence="6">
    <location>
        <begin position="368"/>
        <end position="392"/>
    </location>
</feature>
<dbReference type="AlphaFoldDB" id="A0A7C8DIZ3"/>
<organism evidence="8 9">
    <name type="scientific">Marine Group III euryarchaeote</name>
    <dbReference type="NCBI Taxonomy" id="2173149"/>
    <lineage>
        <taxon>Archaea</taxon>
        <taxon>Methanobacteriati</taxon>
        <taxon>Thermoplasmatota</taxon>
        <taxon>Thermoplasmata</taxon>
        <taxon>Candidatus Thermoprofundales</taxon>
    </lineage>
</organism>
<feature type="transmembrane region" description="Helical" evidence="6">
    <location>
        <begin position="284"/>
        <end position="302"/>
    </location>
</feature>
<dbReference type="Proteomes" id="UP000589516">
    <property type="component" value="Unassembled WGS sequence"/>
</dbReference>
<dbReference type="Gene3D" id="1.20.1250.20">
    <property type="entry name" value="MFS general substrate transporter like domains"/>
    <property type="match status" value="1"/>
</dbReference>
<comment type="caution">
    <text evidence="8">The sequence shown here is derived from an EMBL/GenBank/DDBJ whole genome shotgun (WGS) entry which is preliminary data.</text>
</comment>
<feature type="transmembrane region" description="Helical" evidence="6">
    <location>
        <begin position="218"/>
        <end position="237"/>
    </location>
</feature>
<dbReference type="InterPro" id="IPR036259">
    <property type="entry name" value="MFS_trans_sf"/>
</dbReference>
<feature type="transmembrane region" description="Helical" evidence="6">
    <location>
        <begin position="423"/>
        <end position="441"/>
    </location>
</feature>
<feature type="domain" description="Major facilitator superfamily (MFS) profile" evidence="7">
    <location>
        <begin position="3"/>
        <end position="397"/>
    </location>
</feature>
<comment type="subcellular location">
    <subcellularLocation>
        <location evidence="1">Membrane</location>
        <topology evidence="1">Multi-pass membrane protein</topology>
    </subcellularLocation>
</comment>
<evidence type="ECO:0000256" key="6">
    <source>
        <dbReference type="SAM" id="Phobius"/>
    </source>
</evidence>
<dbReference type="InterPro" id="IPR011701">
    <property type="entry name" value="MFS"/>
</dbReference>
<feature type="transmembrane region" description="Helical" evidence="6">
    <location>
        <begin position="35"/>
        <end position="57"/>
    </location>
</feature>
<evidence type="ECO:0000259" key="7">
    <source>
        <dbReference type="PROSITE" id="PS50850"/>
    </source>
</evidence>
<keyword evidence="2" id="KW-0813">Transport</keyword>
<gene>
    <name evidence="8" type="ORF">EYQ16_04960</name>
</gene>